<protein>
    <recommendedName>
        <fullName evidence="8">DoxX family protein</fullName>
    </recommendedName>
</protein>
<feature type="transmembrane region" description="Helical" evidence="5">
    <location>
        <begin position="6"/>
        <end position="26"/>
    </location>
</feature>
<evidence type="ECO:0000313" key="6">
    <source>
        <dbReference type="EMBL" id="RKF49910.1"/>
    </source>
</evidence>
<evidence type="ECO:0000256" key="4">
    <source>
        <dbReference type="ARBA" id="ARBA00023136"/>
    </source>
</evidence>
<name>A0A3R7E9T0_9BURK</name>
<keyword evidence="4 5" id="KW-0472">Membrane</keyword>
<dbReference type="EMBL" id="MCAS01000003">
    <property type="protein sequence ID" value="RKF49910.1"/>
    <property type="molecule type" value="Genomic_DNA"/>
</dbReference>
<evidence type="ECO:0008006" key="8">
    <source>
        <dbReference type="Google" id="ProtNLM"/>
    </source>
</evidence>
<dbReference type="Pfam" id="PF13564">
    <property type="entry name" value="DoxX_2"/>
    <property type="match status" value="1"/>
</dbReference>
<evidence type="ECO:0000313" key="7">
    <source>
        <dbReference type="Proteomes" id="UP000283709"/>
    </source>
</evidence>
<keyword evidence="3 5" id="KW-1133">Transmembrane helix</keyword>
<reference evidence="6 7" key="1">
    <citation type="submission" date="2016-07" db="EMBL/GenBank/DDBJ databases">
        <title>Genome analysis of Burkholderia fungorum ES3-20.</title>
        <authorList>
            <person name="Xu D."/>
            <person name="Yao R."/>
            <person name="Zheng S."/>
        </authorList>
    </citation>
    <scope>NUCLEOTIDE SEQUENCE [LARGE SCALE GENOMIC DNA]</scope>
    <source>
        <strain evidence="6 7">ES3-20</strain>
    </source>
</reference>
<sequence length="113" mass="12463">MEYVNIIVACAFFAAAVVNLTGPQTIRTEFTKWGYPGWFRVGVATLEFIGAILLVVPGAQWLGASILLVLTLGILVSFTRSKEWMRMQYPFVLLFLLAAILQQSHASGALLPF</sequence>
<feature type="transmembrane region" description="Helical" evidence="5">
    <location>
        <begin position="91"/>
        <end position="111"/>
    </location>
</feature>
<comment type="caution">
    <text evidence="6">The sequence shown here is derived from an EMBL/GenBank/DDBJ whole genome shotgun (WGS) entry which is preliminary data.</text>
</comment>
<comment type="subcellular location">
    <subcellularLocation>
        <location evidence="1">Membrane</location>
        <topology evidence="1">Multi-pass membrane protein</topology>
    </subcellularLocation>
</comment>
<organism evidence="6 7">
    <name type="scientific">Paraburkholderia fungorum</name>
    <dbReference type="NCBI Taxonomy" id="134537"/>
    <lineage>
        <taxon>Bacteria</taxon>
        <taxon>Pseudomonadati</taxon>
        <taxon>Pseudomonadota</taxon>
        <taxon>Betaproteobacteria</taxon>
        <taxon>Burkholderiales</taxon>
        <taxon>Burkholderiaceae</taxon>
        <taxon>Paraburkholderia</taxon>
    </lineage>
</organism>
<proteinExistence type="predicted"/>
<feature type="transmembrane region" description="Helical" evidence="5">
    <location>
        <begin position="61"/>
        <end position="79"/>
    </location>
</feature>
<accession>A0A3R7E9T0</accession>
<dbReference type="InterPro" id="IPR032808">
    <property type="entry name" value="DoxX"/>
</dbReference>
<dbReference type="AlphaFoldDB" id="A0A3R7E9T0"/>
<dbReference type="OrthoDB" id="8967267at2"/>
<gene>
    <name evidence="6" type="ORF">BCY88_17215</name>
</gene>
<keyword evidence="2 5" id="KW-0812">Transmembrane</keyword>
<evidence type="ECO:0000256" key="1">
    <source>
        <dbReference type="ARBA" id="ARBA00004141"/>
    </source>
</evidence>
<feature type="transmembrane region" description="Helical" evidence="5">
    <location>
        <begin position="38"/>
        <end position="55"/>
    </location>
</feature>
<evidence type="ECO:0000256" key="5">
    <source>
        <dbReference type="SAM" id="Phobius"/>
    </source>
</evidence>
<dbReference type="RefSeq" id="WP_120343205.1">
    <property type="nucleotide sequence ID" value="NZ_MCAS01000003.1"/>
</dbReference>
<dbReference type="Proteomes" id="UP000283709">
    <property type="component" value="Unassembled WGS sequence"/>
</dbReference>
<dbReference type="GO" id="GO:0016020">
    <property type="term" value="C:membrane"/>
    <property type="evidence" value="ECO:0007669"/>
    <property type="project" value="UniProtKB-SubCell"/>
</dbReference>
<evidence type="ECO:0000256" key="3">
    <source>
        <dbReference type="ARBA" id="ARBA00022989"/>
    </source>
</evidence>
<evidence type="ECO:0000256" key="2">
    <source>
        <dbReference type="ARBA" id="ARBA00022692"/>
    </source>
</evidence>